<keyword evidence="3" id="KW-1185">Reference proteome</keyword>
<dbReference type="PANTHER" id="PTHR46664:SF1">
    <property type="entry name" value="ATM INTERACTOR"/>
    <property type="match status" value="1"/>
</dbReference>
<dbReference type="SMART" id="SM00355">
    <property type="entry name" value="ZnF_C2H2"/>
    <property type="match status" value="4"/>
</dbReference>
<evidence type="ECO:0000313" key="3">
    <source>
        <dbReference type="Proteomes" id="UP000749559"/>
    </source>
</evidence>
<dbReference type="SUPFAM" id="SSF57667">
    <property type="entry name" value="beta-beta-alpha zinc fingers"/>
    <property type="match status" value="1"/>
</dbReference>
<sequence>MMGVVKICPDENDLNQPTRRDFVCGIDGCQRLMSHVPAWLMHKVHVHKMIENDTERALMTKTPKVKEKLEQQFYCPKKECYYGAEAGVRHFPTFNALRQHYKRKHAEKQFKCNQCPSAFGREWDLKHHMKTCNPGAVFKCTCQKFYGSVNSLKRHCLDQKHKPETPDHFEDPPASRKKRAVKEEKKPQITVIYLNATPMPTSQVPTTSTASSTPMTNMPLKQTCLPMQVSLPTTGIQAFTAVSLHASTAVLPQNSSLLPMSTALSPQTSTVVSLSSVVSPQTFKAVTQQISKNVSPQTFTAVAQQTCTSVSPQASTAVSLQLSAATSAAISPKAHVTVSPQTSTAVSHQTSTAVSQQTFTVVSHQRSTAVSSQTSATEPIQLCATVSPKTSTSMSSHTSSVVSSQRSSAVSPKTFTCTAVSPQTAASAQIAMSPQTFAAVSQLTPNSTPQKTTQSPAVKSLKSLRTILPSPYTKAVPVNKKPPRLILPSPMSSYVKKTLNTFIKASQSKAESRMKSSPTLSEIPSNVSDRPTTVEMALKQSRKKLHSEVGIQVNSKPSPVKRKSVSDFETQTMGDHILKKAMLSANIEIQTDTFFKAPTKSPRRSMRKKLQSSQTQTSVSPKRPYKKTRKLKTDSGTTMSTSVSQTPSRLYDPTLSQVTNSTTSEENNFEAHIGISQTTSIETQTLTPTVQELSMGTQGAITPTMHQVTPSMQEGSTIETQTMVLLEELDASLVESISTQTRDSYLKNTQDGSAVQSMETQTGTINLKDLEGDDSNSLGLFMNLLPSPPAYSSAVTNSRPSPPRYSAAQNLETVSDAPSVNIGFRTIRTLLKSNSSTVEKSDTSVDTSMKSPIITMTTSSSTSTISSALPPQRNSQDPVLNFDSSLYGQKTTETSMSASTQSQLQTLNFDPTSNTRLNLDSVKKDRGVKTPTITNLTDINFDLATQTPDIDFDLLTGASHDSLLSDLASSGTQTTGDDGSLTALLERVHTHTMETQTMEDISSQFLSNMETQTADDILAELGLSNSETQTFIDNSTTNFMSNGTTQTSQIQTVTLPEIPQNSTETQTRLHSVGGNSTNENIESTDIETQTLFPVLDFSQLSDSHTQTMLADMNSLLDELESEGNKSKLS</sequence>
<protein>
    <submittedName>
        <fullName evidence="2">Uncharacterized protein</fullName>
    </submittedName>
</protein>
<dbReference type="OrthoDB" id="6354171at2759"/>
<accession>A0A8J1TT92</accession>
<dbReference type="InterPro" id="IPR036236">
    <property type="entry name" value="Znf_C2H2_sf"/>
</dbReference>
<dbReference type="GO" id="GO:0005634">
    <property type="term" value="C:nucleus"/>
    <property type="evidence" value="ECO:0007669"/>
    <property type="project" value="TreeGrafter"/>
</dbReference>
<dbReference type="Proteomes" id="UP000749559">
    <property type="component" value="Unassembled WGS sequence"/>
</dbReference>
<dbReference type="AlphaFoldDB" id="A0A8J1TT92"/>
<dbReference type="EMBL" id="CAIIXF020000003">
    <property type="protein sequence ID" value="CAH1779509.1"/>
    <property type="molecule type" value="Genomic_DNA"/>
</dbReference>
<feature type="region of interest" description="Disordered" evidence="1">
    <location>
        <begin position="598"/>
        <end position="653"/>
    </location>
</feature>
<dbReference type="GO" id="GO:0000976">
    <property type="term" value="F:transcription cis-regulatory region binding"/>
    <property type="evidence" value="ECO:0007669"/>
    <property type="project" value="InterPro"/>
</dbReference>
<evidence type="ECO:0000256" key="1">
    <source>
        <dbReference type="SAM" id="MobiDB-lite"/>
    </source>
</evidence>
<gene>
    <name evidence="2" type="ORF">OFUS_LOCUS6313</name>
</gene>
<organism evidence="2 3">
    <name type="scientific">Owenia fusiformis</name>
    <name type="common">Polychaete worm</name>
    <dbReference type="NCBI Taxonomy" id="6347"/>
    <lineage>
        <taxon>Eukaryota</taxon>
        <taxon>Metazoa</taxon>
        <taxon>Spiralia</taxon>
        <taxon>Lophotrochozoa</taxon>
        <taxon>Annelida</taxon>
        <taxon>Polychaeta</taxon>
        <taxon>Sedentaria</taxon>
        <taxon>Canalipalpata</taxon>
        <taxon>Sabellida</taxon>
        <taxon>Oweniida</taxon>
        <taxon>Oweniidae</taxon>
        <taxon>Owenia</taxon>
    </lineage>
</organism>
<dbReference type="PANTHER" id="PTHR46664">
    <property type="entry name" value="ATM INTERACTOR"/>
    <property type="match status" value="1"/>
</dbReference>
<feature type="compositionally biased region" description="Low complexity" evidence="1">
    <location>
        <begin position="857"/>
        <end position="867"/>
    </location>
</feature>
<feature type="region of interest" description="Disordered" evidence="1">
    <location>
        <begin position="161"/>
        <end position="185"/>
    </location>
</feature>
<dbReference type="InterPro" id="IPR013087">
    <property type="entry name" value="Znf_C2H2_type"/>
</dbReference>
<feature type="compositionally biased region" description="Polar residues" evidence="1">
    <location>
        <begin position="634"/>
        <end position="653"/>
    </location>
</feature>
<reference evidence="2" key="1">
    <citation type="submission" date="2022-03" db="EMBL/GenBank/DDBJ databases">
        <authorList>
            <person name="Martin C."/>
        </authorList>
    </citation>
    <scope>NUCLEOTIDE SEQUENCE</scope>
</reference>
<feature type="region of interest" description="Disordered" evidence="1">
    <location>
        <begin position="857"/>
        <end position="877"/>
    </location>
</feature>
<feature type="region of interest" description="Disordered" evidence="1">
    <location>
        <begin position="509"/>
        <end position="531"/>
    </location>
</feature>
<dbReference type="Gene3D" id="3.30.160.60">
    <property type="entry name" value="Classic Zinc Finger"/>
    <property type="match status" value="1"/>
</dbReference>
<dbReference type="GO" id="GO:0045944">
    <property type="term" value="P:positive regulation of transcription by RNA polymerase II"/>
    <property type="evidence" value="ECO:0007669"/>
    <property type="project" value="InterPro"/>
</dbReference>
<feature type="compositionally biased region" description="Polar residues" evidence="1">
    <location>
        <begin position="611"/>
        <end position="620"/>
    </location>
</feature>
<dbReference type="InterPro" id="IPR055303">
    <property type="entry name" value="ATMIN"/>
</dbReference>
<dbReference type="GO" id="GO:0000981">
    <property type="term" value="F:DNA-binding transcription factor activity, RNA polymerase II-specific"/>
    <property type="evidence" value="ECO:0007669"/>
    <property type="project" value="TreeGrafter"/>
</dbReference>
<name>A0A8J1TT92_OWEFU</name>
<evidence type="ECO:0000313" key="2">
    <source>
        <dbReference type="EMBL" id="CAH1779509.1"/>
    </source>
</evidence>
<feature type="compositionally biased region" description="Basic and acidic residues" evidence="1">
    <location>
        <begin position="161"/>
        <end position="174"/>
    </location>
</feature>
<comment type="caution">
    <text evidence="2">The sequence shown here is derived from an EMBL/GenBank/DDBJ whole genome shotgun (WGS) entry which is preliminary data.</text>
</comment>
<feature type="region of interest" description="Disordered" evidence="1">
    <location>
        <begin position="1060"/>
        <end position="1080"/>
    </location>
</feature>
<feature type="compositionally biased region" description="Basic residues" evidence="1">
    <location>
        <begin position="601"/>
        <end position="610"/>
    </location>
</feature>
<proteinExistence type="predicted"/>